<accession>A0A0G8EPP8</accession>
<comment type="caution">
    <text evidence="1">The sequence shown here is derived from an EMBL/GenBank/DDBJ whole genome shotgun (WGS) entry which is preliminary data.</text>
</comment>
<dbReference type="EMBL" id="LCYI01000045">
    <property type="protein sequence ID" value="KLA26065.1"/>
    <property type="molecule type" value="Genomic_DNA"/>
</dbReference>
<dbReference type="AlphaFoldDB" id="A0A0G8EPP8"/>
<evidence type="ECO:0000313" key="1">
    <source>
        <dbReference type="EMBL" id="KLA26065.1"/>
    </source>
</evidence>
<evidence type="ECO:0000313" key="2">
    <source>
        <dbReference type="Proteomes" id="UP000035214"/>
    </source>
</evidence>
<dbReference type="Proteomes" id="UP000035214">
    <property type="component" value="Unassembled WGS sequence"/>
</dbReference>
<dbReference type="PATRIC" id="fig|1396.428.peg.6265"/>
<proteinExistence type="predicted"/>
<protein>
    <submittedName>
        <fullName evidence="1">Uncharacterized protein</fullName>
    </submittedName>
</protein>
<reference evidence="1 2" key="1">
    <citation type="submission" date="2015-04" db="EMBL/GenBank/DDBJ databases">
        <title>Draft Genome Sequences of Eight Spore-Forming Food Isolates of Bacillus cereus Genome sequencing.</title>
        <authorList>
            <person name="Krawcyk A.O."/>
            <person name="de Jong A."/>
            <person name="Eijlander R.T."/>
            <person name="Berendsen E.M."/>
            <person name="Holsappel S."/>
            <person name="Wells-Bennik M."/>
            <person name="Kuipers O.P."/>
        </authorList>
    </citation>
    <scope>NUCLEOTIDE SEQUENCE [LARGE SCALE GENOMIC DNA]</scope>
    <source>
        <strain evidence="1 2">B4077</strain>
    </source>
</reference>
<sequence>MQKFIIGAASLLLCVGCLFLMTDMIIGDTTHADNKSALERAGSIAMDKAVKVGVLRTQEEIAIESAIAKKEFEKSYKQNATFKDPASKREFSVHAVQEKPAMIAVEGEAETASYTKQFDEKKGSIKRNAKHIFIYEADSDNKKAGGNVK</sequence>
<gene>
    <name evidence="1" type="ORF">B4077_6085</name>
</gene>
<dbReference type="RefSeq" id="WP_046956048.1">
    <property type="nucleotide sequence ID" value="NZ_LCYI01000045.1"/>
</dbReference>
<name>A0A0G8EPP8_BACCE</name>
<organism evidence="1 2">
    <name type="scientific">Bacillus cereus</name>
    <dbReference type="NCBI Taxonomy" id="1396"/>
    <lineage>
        <taxon>Bacteria</taxon>
        <taxon>Bacillati</taxon>
        <taxon>Bacillota</taxon>
        <taxon>Bacilli</taxon>
        <taxon>Bacillales</taxon>
        <taxon>Bacillaceae</taxon>
        <taxon>Bacillus</taxon>
        <taxon>Bacillus cereus group</taxon>
    </lineage>
</organism>